<evidence type="ECO:0000256" key="6">
    <source>
        <dbReference type="PROSITE-ProRule" id="PRU10141"/>
    </source>
</evidence>
<evidence type="ECO:0000313" key="9">
    <source>
        <dbReference type="EMBL" id="CAE7351397.1"/>
    </source>
</evidence>
<dbReference type="AlphaFoldDB" id="A0A812PKL7"/>
<feature type="domain" description="Protein kinase" evidence="8">
    <location>
        <begin position="90"/>
        <end position="472"/>
    </location>
</feature>
<evidence type="ECO:0000259" key="8">
    <source>
        <dbReference type="PROSITE" id="PS50011"/>
    </source>
</evidence>
<dbReference type="GO" id="GO:0005524">
    <property type="term" value="F:ATP binding"/>
    <property type="evidence" value="ECO:0007669"/>
    <property type="project" value="UniProtKB-UniRule"/>
</dbReference>
<evidence type="ECO:0000313" key="10">
    <source>
        <dbReference type="Proteomes" id="UP000601435"/>
    </source>
</evidence>
<keyword evidence="10" id="KW-1185">Reference proteome</keyword>
<evidence type="ECO:0000256" key="2">
    <source>
        <dbReference type="ARBA" id="ARBA00022679"/>
    </source>
</evidence>
<feature type="compositionally biased region" description="Basic residues" evidence="7">
    <location>
        <begin position="703"/>
        <end position="720"/>
    </location>
</feature>
<keyword evidence="5 6" id="KW-0067">ATP-binding</keyword>
<feature type="compositionally biased region" description="Low complexity" evidence="7">
    <location>
        <begin position="598"/>
        <end position="614"/>
    </location>
</feature>
<dbReference type="GO" id="GO:0004713">
    <property type="term" value="F:protein tyrosine kinase activity"/>
    <property type="evidence" value="ECO:0007669"/>
    <property type="project" value="TreeGrafter"/>
</dbReference>
<feature type="region of interest" description="Disordered" evidence="7">
    <location>
        <begin position="565"/>
        <end position="633"/>
    </location>
</feature>
<comment type="caution">
    <text evidence="9">The sequence shown here is derived from an EMBL/GenBank/DDBJ whole genome shotgun (WGS) entry which is preliminary data.</text>
</comment>
<dbReference type="GO" id="GO:0004674">
    <property type="term" value="F:protein serine/threonine kinase activity"/>
    <property type="evidence" value="ECO:0007669"/>
    <property type="project" value="UniProtKB-KW"/>
</dbReference>
<dbReference type="Gene3D" id="3.30.200.20">
    <property type="entry name" value="Phosphorylase Kinase, domain 1"/>
    <property type="match status" value="1"/>
</dbReference>
<feature type="binding site" evidence="6">
    <location>
        <position position="118"/>
    </location>
    <ligand>
        <name>ATP</name>
        <dbReference type="ChEBI" id="CHEBI:30616"/>
    </ligand>
</feature>
<dbReference type="Proteomes" id="UP000601435">
    <property type="component" value="Unassembled WGS sequence"/>
</dbReference>
<dbReference type="EMBL" id="CAJNJA010014842">
    <property type="protein sequence ID" value="CAE7351397.1"/>
    <property type="molecule type" value="Genomic_DNA"/>
</dbReference>
<dbReference type="GO" id="GO:0005737">
    <property type="term" value="C:cytoplasm"/>
    <property type="evidence" value="ECO:0007669"/>
    <property type="project" value="TreeGrafter"/>
</dbReference>
<keyword evidence="3 6" id="KW-0547">Nucleotide-binding</keyword>
<dbReference type="PANTHER" id="PTHR24058">
    <property type="entry name" value="DUAL SPECIFICITY PROTEIN KINASE"/>
    <property type="match status" value="1"/>
</dbReference>
<dbReference type="InterPro" id="IPR011009">
    <property type="entry name" value="Kinase-like_dom_sf"/>
</dbReference>
<keyword evidence="2" id="KW-0808">Transferase</keyword>
<organism evidence="9 10">
    <name type="scientific">Symbiodinium necroappetens</name>
    <dbReference type="NCBI Taxonomy" id="1628268"/>
    <lineage>
        <taxon>Eukaryota</taxon>
        <taxon>Sar</taxon>
        <taxon>Alveolata</taxon>
        <taxon>Dinophyceae</taxon>
        <taxon>Suessiales</taxon>
        <taxon>Symbiodiniaceae</taxon>
        <taxon>Symbiodinium</taxon>
    </lineage>
</organism>
<dbReference type="OrthoDB" id="9332038at2759"/>
<feature type="region of interest" description="Disordered" evidence="7">
    <location>
        <begin position="677"/>
        <end position="720"/>
    </location>
</feature>
<evidence type="ECO:0000256" key="3">
    <source>
        <dbReference type="ARBA" id="ARBA00022741"/>
    </source>
</evidence>
<dbReference type="SUPFAM" id="SSF56112">
    <property type="entry name" value="Protein kinase-like (PK-like)"/>
    <property type="match status" value="1"/>
</dbReference>
<feature type="compositionally biased region" description="Polar residues" evidence="7">
    <location>
        <begin position="574"/>
        <end position="594"/>
    </location>
</feature>
<evidence type="ECO:0000256" key="5">
    <source>
        <dbReference type="ARBA" id="ARBA00022840"/>
    </source>
</evidence>
<feature type="compositionally biased region" description="Polar residues" evidence="7">
    <location>
        <begin position="353"/>
        <end position="371"/>
    </location>
</feature>
<dbReference type="Pfam" id="PF00069">
    <property type="entry name" value="Pkinase"/>
    <property type="match status" value="1"/>
</dbReference>
<dbReference type="InterPro" id="IPR008271">
    <property type="entry name" value="Ser/Thr_kinase_AS"/>
</dbReference>
<dbReference type="InterPro" id="IPR000719">
    <property type="entry name" value="Prot_kinase_dom"/>
</dbReference>
<feature type="compositionally biased region" description="Low complexity" evidence="7">
    <location>
        <begin position="518"/>
        <end position="535"/>
    </location>
</feature>
<feature type="region of interest" description="Disordered" evidence="7">
    <location>
        <begin position="510"/>
        <end position="543"/>
    </location>
</feature>
<dbReference type="PROSITE" id="PS00107">
    <property type="entry name" value="PROTEIN_KINASE_ATP"/>
    <property type="match status" value="1"/>
</dbReference>
<dbReference type="InterPro" id="IPR050494">
    <property type="entry name" value="Ser_Thr_dual-spec_kinase"/>
</dbReference>
<keyword evidence="4" id="KW-0418">Kinase</keyword>
<reference evidence="9" key="1">
    <citation type="submission" date="2021-02" db="EMBL/GenBank/DDBJ databases">
        <authorList>
            <person name="Dougan E. K."/>
            <person name="Rhodes N."/>
            <person name="Thang M."/>
            <person name="Chan C."/>
        </authorList>
    </citation>
    <scope>NUCLEOTIDE SEQUENCE</scope>
</reference>
<dbReference type="GO" id="GO:0005634">
    <property type="term" value="C:nucleus"/>
    <property type="evidence" value="ECO:0007669"/>
    <property type="project" value="TreeGrafter"/>
</dbReference>
<dbReference type="PROSITE" id="PS50011">
    <property type="entry name" value="PROTEIN_KINASE_DOM"/>
    <property type="match status" value="1"/>
</dbReference>
<evidence type="ECO:0000256" key="4">
    <source>
        <dbReference type="ARBA" id="ARBA00022777"/>
    </source>
</evidence>
<proteinExistence type="predicted"/>
<dbReference type="Gene3D" id="1.10.510.10">
    <property type="entry name" value="Transferase(Phosphotransferase) domain 1"/>
    <property type="match status" value="1"/>
</dbReference>
<keyword evidence="1" id="KW-0723">Serine/threonine-protein kinase</keyword>
<sequence>MRPPGNLPHRPRAKDRRHGQLLKAVTERVVEVYSTCSGEFTYSTGSNPKRTLTWPCEGVHNSGLDNAEHNYICHVGDKIVNDSQEFGKSYEIIENLGQGSFGQVLKCQVDGSPPVALKISKNKPAYFNQGCIEANVLKRLNCFDTQHIVRMLDCFVFRKHLCIAFELLSMNLLEFLKWNKYRRVAMPTIQTVTKQLLKALQCLRDAALIHCDLKPENVMVCTLDPIRIKLIDFGSACAEFHMMHTYIQSRFYRSPEVLLGLPYSSAIDLWSLGCICAELNLGLPLFTGQCEYDQIRSITKLLGLPPAEMLSMGSKTKRYFRREEGAGCKDDDLPLALGGLSGSVDVVEVSDTLSTQTTAGSHESSEDSTLPPSLPGGESAGQDQEPSRRSLAERKRKVHYSWRLKTSEEYEKDSNKKAVFSKRSWPFTSLEEVVAQVSEESRSCFLQFLTGLFQINPKCRWTAKQALQHSFVNEEVPFDVDYQPPHDDVGPVLGWSPLMGHPASGLLGPACPAPSVPGHAASSTTGTPASSPHGSASSTVMSSAAHGTSLQGYVHVSSPWHLASPMDGSASECRASSQPSGSESWGLGSDTSGSCRGLSSKLSDSDSASAVGSHHGSGREETGQRRRGKEPRFWKQMTMARGRLESACAWSPKGAPSGGSFREAVGMGESGPVIVPVGPQNFTKPSGGPEDAFLVPSEISWRSHGKGGRRMRRRRGPAQG</sequence>
<evidence type="ECO:0000256" key="1">
    <source>
        <dbReference type="ARBA" id="ARBA00022527"/>
    </source>
</evidence>
<dbReference type="PANTHER" id="PTHR24058:SF17">
    <property type="entry name" value="HOMEODOMAIN INTERACTING PROTEIN KINASE, ISOFORM D"/>
    <property type="match status" value="1"/>
</dbReference>
<protein>
    <submittedName>
        <fullName evidence="9">YAK1 protein</fullName>
    </submittedName>
</protein>
<name>A0A812PKL7_9DINO</name>
<dbReference type="InterPro" id="IPR017441">
    <property type="entry name" value="Protein_kinase_ATP_BS"/>
</dbReference>
<gene>
    <name evidence="9" type="primary">YAK1</name>
    <name evidence="9" type="ORF">SNEC2469_LOCUS9129</name>
</gene>
<evidence type="ECO:0000256" key="7">
    <source>
        <dbReference type="SAM" id="MobiDB-lite"/>
    </source>
</evidence>
<dbReference type="PROSITE" id="PS00108">
    <property type="entry name" value="PROTEIN_KINASE_ST"/>
    <property type="match status" value="1"/>
</dbReference>
<dbReference type="SMART" id="SM00220">
    <property type="entry name" value="S_TKc"/>
    <property type="match status" value="1"/>
</dbReference>
<accession>A0A812PKL7</accession>
<feature type="region of interest" description="Disordered" evidence="7">
    <location>
        <begin position="353"/>
        <end position="394"/>
    </location>
</feature>